<dbReference type="STRING" id="1938817.SAMN06296008_106148"/>
<dbReference type="InterPro" id="IPR050739">
    <property type="entry name" value="MFP"/>
</dbReference>
<dbReference type="RefSeq" id="WP_084283475.1">
    <property type="nucleotide sequence ID" value="NZ_FWXJ01000006.1"/>
</dbReference>
<dbReference type="Proteomes" id="UP000192708">
    <property type="component" value="Unassembled WGS sequence"/>
</dbReference>
<dbReference type="Gene3D" id="2.40.50.100">
    <property type="match status" value="1"/>
</dbReference>
<keyword evidence="4" id="KW-1185">Reference proteome</keyword>
<proteinExistence type="predicted"/>
<dbReference type="OrthoDB" id="9811754at2"/>
<dbReference type="InterPro" id="IPR058633">
    <property type="entry name" value="EmrA/FarA_HH"/>
</dbReference>
<accession>A0A1W1ZUY4</accession>
<dbReference type="PANTHER" id="PTHR30386:SF19">
    <property type="entry name" value="MULTIDRUG EXPORT PROTEIN EMRA-RELATED"/>
    <property type="match status" value="1"/>
</dbReference>
<organism evidence="3 4">
    <name type="scientific">Polynucleobacter kasalickyi</name>
    <dbReference type="NCBI Taxonomy" id="1938817"/>
    <lineage>
        <taxon>Bacteria</taxon>
        <taxon>Pseudomonadati</taxon>
        <taxon>Pseudomonadota</taxon>
        <taxon>Betaproteobacteria</taxon>
        <taxon>Burkholderiales</taxon>
        <taxon>Burkholderiaceae</taxon>
        <taxon>Polynucleobacter</taxon>
    </lineage>
</organism>
<evidence type="ECO:0000259" key="2">
    <source>
        <dbReference type="Pfam" id="PF25885"/>
    </source>
</evidence>
<gene>
    <name evidence="3" type="ORF">SAMN06296008_106148</name>
</gene>
<evidence type="ECO:0000313" key="3">
    <source>
        <dbReference type="EMBL" id="SMC52176.1"/>
    </source>
</evidence>
<evidence type="ECO:0000313" key="4">
    <source>
        <dbReference type="Proteomes" id="UP000192708"/>
    </source>
</evidence>
<dbReference type="GO" id="GO:0055085">
    <property type="term" value="P:transmembrane transport"/>
    <property type="evidence" value="ECO:0007669"/>
    <property type="project" value="InterPro"/>
</dbReference>
<name>A0A1W1ZUY4_9BURK</name>
<feature type="domain" description="Multidrug export protein EmrA/FarA alpha-helical hairpin" evidence="2">
    <location>
        <begin position="85"/>
        <end position="195"/>
    </location>
</feature>
<dbReference type="Gene3D" id="2.40.30.170">
    <property type="match status" value="1"/>
</dbReference>
<dbReference type="AlphaFoldDB" id="A0A1W1ZUY4"/>
<evidence type="ECO:0000256" key="1">
    <source>
        <dbReference type="ARBA" id="ARBA00004196"/>
    </source>
</evidence>
<dbReference type="EMBL" id="FWXJ01000006">
    <property type="protein sequence ID" value="SMC52176.1"/>
    <property type="molecule type" value="Genomic_DNA"/>
</dbReference>
<protein>
    <submittedName>
        <fullName evidence="3">Membrane fusion protein, multidrug efflux system</fullName>
    </submittedName>
</protein>
<comment type="subcellular location">
    <subcellularLocation>
        <location evidence="1">Cell envelope</location>
    </subcellularLocation>
</comment>
<reference evidence="3 4" key="1">
    <citation type="submission" date="2017-04" db="EMBL/GenBank/DDBJ databases">
        <authorList>
            <person name="Afonso C.L."/>
            <person name="Miller P.J."/>
            <person name="Scott M.A."/>
            <person name="Spackman E."/>
            <person name="Goraichik I."/>
            <person name="Dimitrov K.M."/>
            <person name="Suarez D.L."/>
            <person name="Swayne D.E."/>
        </authorList>
    </citation>
    <scope>NUCLEOTIDE SEQUENCE [LARGE SCALE GENOMIC DNA]</scope>
    <source>
        <strain evidence="3 4">VK13</strain>
    </source>
</reference>
<dbReference type="Pfam" id="PF25885">
    <property type="entry name" value="HH_EMRA"/>
    <property type="match status" value="1"/>
</dbReference>
<dbReference type="SUPFAM" id="SSF111369">
    <property type="entry name" value="HlyD-like secretion proteins"/>
    <property type="match status" value="1"/>
</dbReference>
<dbReference type="GO" id="GO:0030313">
    <property type="term" value="C:cell envelope"/>
    <property type="evidence" value="ECO:0007669"/>
    <property type="project" value="UniProtKB-SubCell"/>
</dbReference>
<sequence length="369" mass="40810">MNETKAAMNRKKSFQIFFILLTLISLIYLAYQFSIGMHYETTDNAYVSAPQLQISSQVEGTISAVLVAETQSVKLGDTLYRIDMTESKIASEMADADLIKAVKNVRATVLIAEQRKFDFDRANQDYQRRVSLKGAAAYSTEEIEHLKTQLEISKNLYNQALENAYGITKFEKISSHPDVIKALGQVKKNYVTLLRSEVKAPIDAIVAKRNAQVGQRVMPGTVLAGLILNDSMWVDANFKENQLANIRIGQPVELESDIYGSKVIFPGKVIGFSPGTGASLALLPAQNATGNWVKVVQRLPVRIQIDADTLKKYPLKVGLSMVAKVDIANRDGVPLAAMQQSELLATKIFEQQSLDAEKHALSLFNKANQ</sequence>
<dbReference type="PANTHER" id="PTHR30386">
    <property type="entry name" value="MEMBRANE FUSION SUBUNIT OF EMRAB-TOLC MULTIDRUG EFFLUX PUMP"/>
    <property type="match status" value="1"/>
</dbReference>